<protein>
    <recommendedName>
        <fullName evidence="4">Alpha/beta hydrolase</fullName>
    </recommendedName>
</protein>
<comment type="caution">
    <text evidence="2">The sequence shown here is derived from an EMBL/GenBank/DDBJ whole genome shotgun (WGS) entry which is preliminary data.</text>
</comment>
<keyword evidence="1" id="KW-0732">Signal</keyword>
<dbReference type="PROSITE" id="PS51257">
    <property type="entry name" value="PROKAR_LIPOPROTEIN"/>
    <property type="match status" value="1"/>
</dbReference>
<proteinExistence type="predicted"/>
<evidence type="ECO:0000313" key="3">
    <source>
        <dbReference type="Proteomes" id="UP000317366"/>
    </source>
</evidence>
<reference evidence="2 3" key="1">
    <citation type="journal article" date="2019" name="Nat. Microbiol.">
        <title>Mediterranean grassland soil C-N compound turnover is dependent on rainfall and depth, and is mediated by genomically divergent microorganisms.</title>
        <authorList>
            <person name="Diamond S."/>
            <person name="Andeer P.F."/>
            <person name="Li Z."/>
            <person name="Crits-Christoph A."/>
            <person name="Burstein D."/>
            <person name="Anantharaman K."/>
            <person name="Lane K.R."/>
            <person name="Thomas B.C."/>
            <person name="Pan C."/>
            <person name="Northen T.R."/>
            <person name="Banfield J.F."/>
        </authorList>
    </citation>
    <scope>NUCLEOTIDE SEQUENCE [LARGE SCALE GENOMIC DNA]</scope>
    <source>
        <strain evidence="2">WS_7</strain>
    </source>
</reference>
<organism evidence="2 3">
    <name type="scientific">Eiseniibacteriota bacterium</name>
    <dbReference type="NCBI Taxonomy" id="2212470"/>
    <lineage>
        <taxon>Bacteria</taxon>
        <taxon>Candidatus Eiseniibacteriota</taxon>
    </lineage>
</organism>
<evidence type="ECO:0008006" key="4">
    <source>
        <dbReference type="Google" id="ProtNLM"/>
    </source>
</evidence>
<dbReference type="AlphaFoldDB" id="A0A538TQJ8"/>
<dbReference type="Gene3D" id="3.40.50.1820">
    <property type="entry name" value="alpha/beta hydrolase"/>
    <property type="match status" value="1"/>
</dbReference>
<evidence type="ECO:0000256" key="1">
    <source>
        <dbReference type="SAM" id="SignalP"/>
    </source>
</evidence>
<evidence type="ECO:0000313" key="2">
    <source>
        <dbReference type="EMBL" id="TMQ65878.1"/>
    </source>
</evidence>
<dbReference type="SUPFAM" id="SSF53474">
    <property type="entry name" value="alpha/beta-Hydrolases"/>
    <property type="match status" value="1"/>
</dbReference>
<name>A0A538TQJ8_UNCEI</name>
<gene>
    <name evidence="2" type="ORF">E6K77_01880</name>
</gene>
<feature type="signal peptide" evidence="1">
    <location>
        <begin position="1"/>
        <end position="25"/>
    </location>
</feature>
<dbReference type="Proteomes" id="UP000317366">
    <property type="component" value="Unassembled WGS sequence"/>
</dbReference>
<sequence length="405" mass="43480">MKTPSKAHLGIALLVGLTLSTGSCARRSPVAPDATRVRSTGSVPLNATARRVNGGATFEGDIGPGAHYVISVPETWNGDLVLYAHGYTAPIFPVGIPPGEEPLVEGLRTIALQGGFAFAYSSYSQTGLGLQDAAQRTAQLSNLFASLVGPQRRTFLIGASFGGLVSLKLVEKYPERYAGLLTLCGLVGGVRAEIDYISNVRVLFDYFYPGVLRGSLYELPADFDITRDIVDTVSVAILKNPQPAIAMTQITQTPIPFSDGPQLGQSIIQALVLQAVEVEDLLDRTHGQGSFDNTQTVYTGDLPPELLADVNARVARYSDGPFARHFLDRYYEPTGDLRVPVVSLHTSLDPVVPIFHETIYRSLVEAQGQAANLHQTTVARYGHLAFTPEEIVGGFQQMIGLASAP</sequence>
<accession>A0A538TQJ8</accession>
<dbReference type="EMBL" id="VBOX01000013">
    <property type="protein sequence ID" value="TMQ65878.1"/>
    <property type="molecule type" value="Genomic_DNA"/>
</dbReference>
<dbReference type="InterPro" id="IPR029058">
    <property type="entry name" value="AB_hydrolase_fold"/>
</dbReference>
<feature type="chain" id="PRO_5021893119" description="Alpha/beta hydrolase" evidence="1">
    <location>
        <begin position="26"/>
        <end position="405"/>
    </location>
</feature>